<comment type="function">
    <text evidence="14">Specifically methylates position 2 of adenine 2503 in 23S rRNA and position 2 of adenine 37 in tRNAs. m2A2503 modification seems to play a crucial role in the proofreading step occurring at the peptidyl transferase center and thus would serve to optimize ribosomal fidelity.</text>
</comment>
<evidence type="ECO:0000256" key="3">
    <source>
        <dbReference type="ARBA" id="ARBA00022485"/>
    </source>
</evidence>
<dbReference type="InterPro" id="IPR027492">
    <property type="entry name" value="RNA_MTrfase_RlmN"/>
</dbReference>
<dbReference type="FunFam" id="3.20.20.70:FF:000008">
    <property type="entry name" value="Dual-specificity RNA methyltransferase RlmN"/>
    <property type="match status" value="1"/>
</dbReference>
<feature type="binding site" evidence="14">
    <location>
        <begin position="222"/>
        <end position="224"/>
    </location>
    <ligand>
        <name>S-adenosyl-L-methionine</name>
        <dbReference type="ChEBI" id="CHEBI:59789"/>
    </ligand>
</feature>
<feature type="binding site" evidence="14">
    <location>
        <position position="299"/>
    </location>
    <ligand>
        <name>S-adenosyl-L-methionine</name>
        <dbReference type="ChEBI" id="CHEBI:59789"/>
    </ligand>
</feature>
<reference evidence="17" key="1">
    <citation type="submission" date="2014-09" db="EMBL/GenBank/DDBJ databases">
        <authorList>
            <person name="Gomez-Valero L."/>
        </authorList>
    </citation>
    <scope>NUCLEOTIDE SEQUENCE [LARGE SCALE GENOMIC DNA]</scope>
    <source>
        <strain evidence="17">ATCC700992</strain>
    </source>
</reference>
<gene>
    <name evidence="16" type="primary">yfgB</name>
    <name evidence="14" type="synonym">rlmN</name>
    <name evidence="16" type="ORF">LFA_1607</name>
</gene>
<dbReference type="GO" id="GO:0030488">
    <property type="term" value="P:tRNA methylation"/>
    <property type="evidence" value="ECO:0007669"/>
    <property type="project" value="UniProtKB-UniRule"/>
</dbReference>
<dbReference type="SFLD" id="SFLDG01062">
    <property type="entry name" value="methyltransferase_(Class_A)"/>
    <property type="match status" value="1"/>
</dbReference>
<dbReference type="NCBIfam" id="TIGR00048">
    <property type="entry name" value="rRNA_mod_RlmN"/>
    <property type="match status" value="1"/>
</dbReference>
<dbReference type="GO" id="GO:0070040">
    <property type="term" value="F:rRNA (adenine(2503)-C2-)-methyltransferase activity"/>
    <property type="evidence" value="ECO:0007669"/>
    <property type="project" value="UniProtKB-UniRule"/>
</dbReference>
<name>A0A098G4X4_9GAMM</name>
<dbReference type="InterPro" id="IPR048641">
    <property type="entry name" value="RlmN_N"/>
</dbReference>
<evidence type="ECO:0000256" key="6">
    <source>
        <dbReference type="ARBA" id="ARBA00022603"/>
    </source>
</evidence>
<keyword evidence="8 14" id="KW-0949">S-adenosyl-L-methionine</keyword>
<dbReference type="Proteomes" id="UP000032430">
    <property type="component" value="Chromosome I"/>
</dbReference>
<keyword evidence="4 14" id="KW-0963">Cytoplasm</keyword>
<dbReference type="Pfam" id="PF21016">
    <property type="entry name" value="RlmN_N"/>
    <property type="match status" value="1"/>
</dbReference>
<dbReference type="SUPFAM" id="SSF102114">
    <property type="entry name" value="Radical SAM enzymes"/>
    <property type="match status" value="1"/>
</dbReference>
<dbReference type="GO" id="GO:0002935">
    <property type="term" value="F:tRNA (adenine(37)-C2)-methyltransferase activity"/>
    <property type="evidence" value="ECO:0007669"/>
    <property type="project" value="UniProtKB-UniRule"/>
</dbReference>
<feature type="domain" description="Radical SAM core" evidence="15">
    <location>
        <begin position="100"/>
        <end position="336"/>
    </location>
</feature>
<keyword evidence="7 14" id="KW-0808">Transferase</keyword>
<feature type="binding site" evidence="14">
    <location>
        <begin position="168"/>
        <end position="169"/>
    </location>
    <ligand>
        <name>S-adenosyl-L-methionine</name>
        <dbReference type="ChEBI" id="CHEBI:59789"/>
    </ligand>
</feature>
<dbReference type="InterPro" id="IPR004383">
    <property type="entry name" value="rRNA_lsu_MTrfase_RlmN/Cfr"/>
</dbReference>
<evidence type="ECO:0000256" key="12">
    <source>
        <dbReference type="ARBA" id="ARBA00023014"/>
    </source>
</evidence>
<feature type="binding site" evidence="14">
    <location>
        <position position="200"/>
    </location>
    <ligand>
        <name>S-adenosyl-L-methionine</name>
        <dbReference type="ChEBI" id="CHEBI:59789"/>
    </ligand>
</feature>
<dbReference type="STRING" id="1212491.LFA_1607"/>
<keyword evidence="10 14" id="KW-0479">Metal-binding</keyword>
<dbReference type="FunFam" id="1.10.150.530:FF:000003">
    <property type="entry name" value="Dual-specificity RNA methyltransferase RlmN"/>
    <property type="match status" value="1"/>
</dbReference>
<dbReference type="HAMAP" id="MF_01849">
    <property type="entry name" value="RNA_methyltr_RlmN"/>
    <property type="match status" value="1"/>
</dbReference>
<dbReference type="Pfam" id="PF04055">
    <property type="entry name" value="Radical_SAM"/>
    <property type="match status" value="1"/>
</dbReference>
<dbReference type="Gene3D" id="1.10.150.530">
    <property type="match status" value="1"/>
</dbReference>
<dbReference type="AlphaFoldDB" id="A0A098G4X4"/>
<evidence type="ECO:0000256" key="10">
    <source>
        <dbReference type="ARBA" id="ARBA00022723"/>
    </source>
</evidence>
<proteinExistence type="inferred from homology"/>
<evidence type="ECO:0000256" key="11">
    <source>
        <dbReference type="ARBA" id="ARBA00023004"/>
    </source>
</evidence>
<dbReference type="InterPro" id="IPR040072">
    <property type="entry name" value="Methyltransferase_A"/>
</dbReference>
<organism evidence="16 17">
    <name type="scientific">Legionella fallonii LLAP-10</name>
    <dbReference type="NCBI Taxonomy" id="1212491"/>
    <lineage>
        <taxon>Bacteria</taxon>
        <taxon>Pseudomonadati</taxon>
        <taxon>Pseudomonadota</taxon>
        <taxon>Gammaproteobacteria</taxon>
        <taxon>Legionellales</taxon>
        <taxon>Legionellaceae</taxon>
        <taxon>Legionella</taxon>
    </lineage>
</organism>
<feature type="binding site" evidence="14">
    <location>
        <position position="121"/>
    </location>
    <ligand>
        <name>[4Fe-4S] cluster</name>
        <dbReference type="ChEBI" id="CHEBI:49883"/>
        <note>4Fe-4S-S-AdoMet</note>
    </ligand>
</feature>
<feature type="active site" description="S-methylcysteine intermediate" evidence="14">
    <location>
        <position position="342"/>
    </location>
</feature>
<dbReference type="PROSITE" id="PS51918">
    <property type="entry name" value="RADICAL_SAM"/>
    <property type="match status" value="1"/>
</dbReference>
<evidence type="ECO:0000256" key="1">
    <source>
        <dbReference type="ARBA" id="ARBA00004496"/>
    </source>
</evidence>
<comment type="catalytic activity">
    <reaction evidence="14">
        <text>adenosine(2503) in 23S rRNA + 2 reduced [2Fe-2S]-[ferredoxin] + 2 S-adenosyl-L-methionine = 2-methyladenosine(2503) in 23S rRNA + 5'-deoxyadenosine + L-methionine + 2 oxidized [2Fe-2S]-[ferredoxin] + S-adenosyl-L-homocysteine</text>
        <dbReference type="Rhea" id="RHEA:42916"/>
        <dbReference type="Rhea" id="RHEA-COMP:10000"/>
        <dbReference type="Rhea" id="RHEA-COMP:10001"/>
        <dbReference type="Rhea" id="RHEA-COMP:10152"/>
        <dbReference type="Rhea" id="RHEA-COMP:10282"/>
        <dbReference type="ChEBI" id="CHEBI:17319"/>
        <dbReference type="ChEBI" id="CHEBI:33737"/>
        <dbReference type="ChEBI" id="CHEBI:33738"/>
        <dbReference type="ChEBI" id="CHEBI:57844"/>
        <dbReference type="ChEBI" id="CHEBI:57856"/>
        <dbReference type="ChEBI" id="CHEBI:59789"/>
        <dbReference type="ChEBI" id="CHEBI:74411"/>
        <dbReference type="ChEBI" id="CHEBI:74497"/>
        <dbReference type="EC" id="2.1.1.192"/>
    </reaction>
</comment>
<keyword evidence="6 14" id="KW-0489">Methyltransferase</keyword>
<evidence type="ECO:0000256" key="2">
    <source>
        <dbReference type="ARBA" id="ARBA00007544"/>
    </source>
</evidence>
<dbReference type="GO" id="GO:0000049">
    <property type="term" value="F:tRNA binding"/>
    <property type="evidence" value="ECO:0007669"/>
    <property type="project" value="UniProtKB-UniRule"/>
</dbReference>
<feature type="binding site" evidence="14">
    <location>
        <position position="118"/>
    </location>
    <ligand>
        <name>[4Fe-4S] cluster</name>
        <dbReference type="ChEBI" id="CHEBI:49883"/>
        <note>4Fe-4S-S-AdoMet</note>
    </ligand>
</feature>
<evidence type="ECO:0000256" key="14">
    <source>
        <dbReference type="HAMAP-Rule" id="MF_01849"/>
    </source>
</evidence>
<dbReference type="OrthoDB" id="9793973at2"/>
<dbReference type="PIRSF" id="PIRSF006004">
    <property type="entry name" value="CHP00048"/>
    <property type="match status" value="1"/>
</dbReference>
<dbReference type="SFLD" id="SFLDF00275">
    <property type="entry name" value="adenosine_C2_methyltransferase"/>
    <property type="match status" value="1"/>
</dbReference>
<dbReference type="SFLD" id="SFLDS00029">
    <property type="entry name" value="Radical_SAM"/>
    <property type="match status" value="1"/>
</dbReference>
<feature type="binding site" evidence="14">
    <location>
        <position position="114"/>
    </location>
    <ligand>
        <name>[4Fe-4S] cluster</name>
        <dbReference type="ChEBI" id="CHEBI:49883"/>
        <note>4Fe-4S-S-AdoMet</note>
    </ligand>
</feature>
<dbReference type="InterPro" id="IPR058240">
    <property type="entry name" value="rSAM_sf"/>
</dbReference>
<dbReference type="PANTHER" id="PTHR30544">
    <property type="entry name" value="23S RRNA METHYLTRANSFERASE"/>
    <property type="match status" value="1"/>
</dbReference>
<keyword evidence="12 14" id="KW-0411">Iron-sulfur</keyword>
<dbReference type="RefSeq" id="WP_045095588.1">
    <property type="nucleotide sequence ID" value="NZ_LN614827.1"/>
</dbReference>
<dbReference type="GO" id="GO:0051539">
    <property type="term" value="F:4 iron, 4 sulfur cluster binding"/>
    <property type="evidence" value="ECO:0007669"/>
    <property type="project" value="UniProtKB-UniRule"/>
</dbReference>
<dbReference type="EC" id="2.1.1.192" evidence="14"/>
<evidence type="ECO:0000259" key="15">
    <source>
        <dbReference type="PROSITE" id="PS51918"/>
    </source>
</evidence>
<comment type="miscellaneous">
    <text evidence="14">Reaction proceeds by a ping-pong mechanism involving intermediate methylation of a conserved cysteine residue.</text>
</comment>
<evidence type="ECO:0000256" key="8">
    <source>
        <dbReference type="ARBA" id="ARBA00022691"/>
    </source>
</evidence>
<dbReference type="EMBL" id="LN614827">
    <property type="protein sequence ID" value="CEG57016.1"/>
    <property type="molecule type" value="Genomic_DNA"/>
</dbReference>
<evidence type="ECO:0000256" key="5">
    <source>
        <dbReference type="ARBA" id="ARBA00022552"/>
    </source>
</evidence>
<feature type="active site" description="Proton acceptor" evidence="14">
    <location>
        <position position="94"/>
    </location>
</feature>
<keyword evidence="17" id="KW-1185">Reference proteome</keyword>
<evidence type="ECO:0000256" key="9">
    <source>
        <dbReference type="ARBA" id="ARBA00022694"/>
    </source>
</evidence>
<protein>
    <recommendedName>
        <fullName evidence="14">Dual-specificity RNA methyltransferase RlmN</fullName>
        <ecNumber evidence="14">2.1.1.192</ecNumber>
    </recommendedName>
    <alternativeName>
        <fullName evidence="14">23S rRNA (adenine(2503)-C(2))-methyltransferase</fullName>
    </alternativeName>
    <alternativeName>
        <fullName evidence="14">23S rRNA m2A2503 methyltransferase</fullName>
    </alternativeName>
    <alternativeName>
        <fullName evidence="14">Ribosomal RNA large subunit methyltransferase N</fullName>
    </alternativeName>
    <alternativeName>
        <fullName evidence="14">tRNA (adenine(37)-C(2))-methyltransferase</fullName>
    </alternativeName>
    <alternativeName>
        <fullName evidence="14">tRNA m2A37 methyltransferase</fullName>
    </alternativeName>
</protein>
<dbReference type="HOGENOM" id="CLU_029101_0_0_6"/>
<accession>A0A098G4X4</accession>
<evidence type="ECO:0000256" key="4">
    <source>
        <dbReference type="ARBA" id="ARBA00022490"/>
    </source>
</evidence>
<evidence type="ECO:0000313" key="16">
    <source>
        <dbReference type="EMBL" id="CEG57016.1"/>
    </source>
</evidence>
<dbReference type="GO" id="GO:0019843">
    <property type="term" value="F:rRNA binding"/>
    <property type="evidence" value="ECO:0007669"/>
    <property type="project" value="UniProtKB-UniRule"/>
</dbReference>
<keyword evidence="11 14" id="KW-0408">Iron</keyword>
<evidence type="ECO:0000313" key="17">
    <source>
        <dbReference type="Proteomes" id="UP000032430"/>
    </source>
</evidence>
<evidence type="ECO:0000256" key="7">
    <source>
        <dbReference type="ARBA" id="ARBA00022679"/>
    </source>
</evidence>
<dbReference type="KEGG" id="lfa:LFA_1607"/>
<comment type="subcellular location">
    <subcellularLocation>
        <location evidence="1 14">Cytoplasm</location>
    </subcellularLocation>
</comment>
<dbReference type="GO" id="GO:0005737">
    <property type="term" value="C:cytoplasm"/>
    <property type="evidence" value="ECO:0007669"/>
    <property type="project" value="UniProtKB-SubCell"/>
</dbReference>
<dbReference type="Gene3D" id="3.20.20.70">
    <property type="entry name" value="Aldolase class I"/>
    <property type="match status" value="1"/>
</dbReference>
<sequence>MLEQKVNLLNYNYQQLRELLSSWGEKPFRAQQLIQWIHQTGLHDFTQMTNLGKALREKLSRLSFIGVPEIVTCQKSADGTHKWLLKLECGNCIETVFIPEKNRGTLCVSSQVGCALNCSFCSTAKQGFNRNLSTAEIIGQVWLAVRELSTNQGAHDKRVTNVVMMGMGEPLLNFDNVVSAMNIMMDDFAYGLSKRRVTLSTSGVLPDLERLREVSPVALAVSLHAPNDELRNELVPINKKYPLKQLMALCKIYFKDEPRRKVTFEYVMLKDVNDQPEHAYQLIKLLKNVPAKVNLIPFNPFPMAQYERSPQTAIDAFRDLLMSNGINTITRKTRGDDIDAACGQLAGEVKDRTSRSQRWQKLHFMPKTQQADDVVAL</sequence>
<keyword evidence="13 14" id="KW-1015">Disulfide bond</keyword>
<keyword evidence="3 14" id="KW-0004">4Fe-4S</keyword>
<keyword evidence="9 14" id="KW-0819">tRNA processing</keyword>
<dbReference type="CDD" id="cd01335">
    <property type="entry name" value="Radical_SAM"/>
    <property type="match status" value="1"/>
</dbReference>
<evidence type="ECO:0000256" key="13">
    <source>
        <dbReference type="ARBA" id="ARBA00023157"/>
    </source>
</evidence>
<dbReference type="InterPro" id="IPR013785">
    <property type="entry name" value="Aldolase_TIM"/>
</dbReference>
<comment type="similarity">
    <text evidence="2 14">Belongs to the radical SAM superfamily. RlmN family.</text>
</comment>
<dbReference type="PANTHER" id="PTHR30544:SF5">
    <property type="entry name" value="RADICAL SAM CORE DOMAIN-CONTAINING PROTEIN"/>
    <property type="match status" value="1"/>
</dbReference>
<dbReference type="GO" id="GO:0046872">
    <property type="term" value="F:metal ion binding"/>
    <property type="evidence" value="ECO:0007669"/>
    <property type="project" value="UniProtKB-KW"/>
</dbReference>
<dbReference type="InterPro" id="IPR007197">
    <property type="entry name" value="rSAM"/>
</dbReference>
<comment type="caution">
    <text evidence="14">Lacks conserved residue(s) required for the propagation of feature annotation.</text>
</comment>
<comment type="catalytic activity">
    <reaction evidence="14">
        <text>adenosine(37) in tRNA + 2 reduced [2Fe-2S]-[ferredoxin] + 2 S-adenosyl-L-methionine = 2-methyladenosine(37) in tRNA + 5'-deoxyadenosine + L-methionine + 2 oxidized [2Fe-2S]-[ferredoxin] + S-adenosyl-L-homocysteine</text>
        <dbReference type="Rhea" id="RHEA:43332"/>
        <dbReference type="Rhea" id="RHEA-COMP:10000"/>
        <dbReference type="Rhea" id="RHEA-COMP:10001"/>
        <dbReference type="Rhea" id="RHEA-COMP:10162"/>
        <dbReference type="Rhea" id="RHEA-COMP:10485"/>
        <dbReference type="ChEBI" id="CHEBI:17319"/>
        <dbReference type="ChEBI" id="CHEBI:33737"/>
        <dbReference type="ChEBI" id="CHEBI:33738"/>
        <dbReference type="ChEBI" id="CHEBI:57844"/>
        <dbReference type="ChEBI" id="CHEBI:57856"/>
        <dbReference type="ChEBI" id="CHEBI:59789"/>
        <dbReference type="ChEBI" id="CHEBI:74411"/>
        <dbReference type="ChEBI" id="CHEBI:74497"/>
        <dbReference type="EC" id="2.1.1.192"/>
    </reaction>
</comment>
<dbReference type="GO" id="GO:0070475">
    <property type="term" value="P:rRNA base methylation"/>
    <property type="evidence" value="ECO:0007669"/>
    <property type="project" value="UniProtKB-UniRule"/>
</dbReference>
<comment type="cofactor">
    <cofactor evidence="14">
        <name>[4Fe-4S] cluster</name>
        <dbReference type="ChEBI" id="CHEBI:49883"/>
    </cofactor>
    <text evidence="14">Binds 1 [4Fe-4S] cluster. The cluster is coordinated with 3 cysteines and an exchangeable S-adenosyl-L-methionine.</text>
</comment>
<keyword evidence="5 14" id="KW-0698">rRNA processing</keyword>